<evidence type="ECO:0000313" key="1">
    <source>
        <dbReference type="EMBL" id="WAI50454.1"/>
    </source>
</evidence>
<evidence type="ECO:0000313" key="2">
    <source>
        <dbReference type="Proteomes" id="UP001163624"/>
    </source>
</evidence>
<dbReference type="EMBL" id="CP113432">
    <property type="protein sequence ID" value="WAI50454.1"/>
    <property type="molecule type" value="Genomic_DNA"/>
</dbReference>
<gene>
    <name evidence="1" type="ORF">OU419_04075</name>
</gene>
<accession>A0ABY7A2W9</accession>
<dbReference type="Proteomes" id="UP001163624">
    <property type="component" value="Chromosome"/>
</dbReference>
<name>A0ABY7A2W9_9PSED</name>
<sequence>MKVRDYLRSHEALLRVEGSDTRVRVSGLDIVIRSIPSDNIRALLNEAVAHMLVRLEKNLRRSRLRFEQNKLEQLSLRIALHNLYIYTAWGRYVNIWRGGPGELHATELLKCQVPEQVMRYCQRHYEQDSRKRAAALLGYSEKELARWEAQRLPLRMCMNNSRYRSN</sequence>
<dbReference type="RefSeq" id="WP_254471261.1">
    <property type="nucleotide sequence ID" value="NZ_CP113432.1"/>
</dbReference>
<reference evidence="1" key="1">
    <citation type="submission" date="2022-11" db="EMBL/GenBank/DDBJ databases">
        <title>Pseudomonas triclosanedens sp. nov., a triclosan degrader isolated from activated sludge.</title>
        <authorList>
            <person name="Yin Y."/>
            <person name="Lu Z."/>
        </authorList>
    </citation>
    <scope>NUCLEOTIDE SEQUENCE</scope>
    <source>
        <strain evidence="1">ZM23</strain>
    </source>
</reference>
<proteinExistence type="predicted"/>
<protein>
    <submittedName>
        <fullName evidence="1">Uncharacterized protein</fullName>
    </submittedName>
</protein>
<organism evidence="1 2">
    <name type="scientific">Pseudomonas triclosanedens</name>
    <dbReference type="NCBI Taxonomy" id="2961893"/>
    <lineage>
        <taxon>Bacteria</taxon>
        <taxon>Pseudomonadati</taxon>
        <taxon>Pseudomonadota</taxon>
        <taxon>Gammaproteobacteria</taxon>
        <taxon>Pseudomonadales</taxon>
        <taxon>Pseudomonadaceae</taxon>
        <taxon>Pseudomonas</taxon>
    </lineage>
</organism>
<keyword evidence="2" id="KW-1185">Reference proteome</keyword>